<dbReference type="RefSeq" id="WP_212820703.1">
    <property type="nucleotide sequence ID" value="NZ_AP023359.1"/>
</dbReference>
<feature type="compositionally biased region" description="Basic and acidic residues" evidence="1">
    <location>
        <begin position="61"/>
        <end position="70"/>
    </location>
</feature>
<evidence type="ECO:0000256" key="1">
    <source>
        <dbReference type="SAM" id="MobiDB-lite"/>
    </source>
</evidence>
<feature type="region of interest" description="Disordered" evidence="1">
    <location>
        <begin position="61"/>
        <end position="85"/>
    </location>
</feature>
<name>A0A810MPL3_9ACTN</name>
<keyword evidence="2" id="KW-1133">Transmembrane helix</keyword>
<reference evidence="3" key="1">
    <citation type="submission" date="2020-08" db="EMBL/GenBank/DDBJ databases">
        <title>Whole genome shotgun sequence of Polymorphospora rubra NBRC 101157.</title>
        <authorList>
            <person name="Komaki H."/>
            <person name="Tamura T."/>
        </authorList>
    </citation>
    <scope>NUCLEOTIDE SEQUENCE</scope>
    <source>
        <strain evidence="3">NBRC 101157</strain>
    </source>
</reference>
<keyword evidence="2" id="KW-0472">Membrane</keyword>
<dbReference type="EMBL" id="AP023359">
    <property type="protein sequence ID" value="BCJ63177.1"/>
    <property type="molecule type" value="Genomic_DNA"/>
</dbReference>
<evidence type="ECO:0000313" key="4">
    <source>
        <dbReference type="Proteomes" id="UP000680866"/>
    </source>
</evidence>
<gene>
    <name evidence="3" type="ORF">Prubr_01980</name>
</gene>
<sequence length="85" mass="9030">MVGEGSPRRRPPWLLVGMLALALGTAAFSVDRPLAGKVGLLLVLVGVNLVFWRVTTAVDRRTAGPGRRESTGGFADLPRRKSSSS</sequence>
<keyword evidence="4" id="KW-1185">Reference proteome</keyword>
<evidence type="ECO:0000313" key="3">
    <source>
        <dbReference type="EMBL" id="BCJ63177.1"/>
    </source>
</evidence>
<proteinExistence type="predicted"/>
<dbReference type="KEGG" id="pry:Prubr_01980"/>
<dbReference type="Proteomes" id="UP000680866">
    <property type="component" value="Chromosome"/>
</dbReference>
<feature type="transmembrane region" description="Helical" evidence="2">
    <location>
        <begin position="39"/>
        <end position="58"/>
    </location>
</feature>
<keyword evidence="2" id="KW-0812">Transmembrane</keyword>
<organism evidence="3 4">
    <name type="scientific">Polymorphospora rubra</name>
    <dbReference type="NCBI Taxonomy" id="338584"/>
    <lineage>
        <taxon>Bacteria</taxon>
        <taxon>Bacillati</taxon>
        <taxon>Actinomycetota</taxon>
        <taxon>Actinomycetes</taxon>
        <taxon>Micromonosporales</taxon>
        <taxon>Micromonosporaceae</taxon>
        <taxon>Polymorphospora</taxon>
    </lineage>
</organism>
<accession>A0A810MPL3</accession>
<protein>
    <submittedName>
        <fullName evidence="3">Uncharacterized protein</fullName>
    </submittedName>
</protein>
<dbReference type="AlphaFoldDB" id="A0A810MPL3"/>
<evidence type="ECO:0000256" key="2">
    <source>
        <dbReference type="SAM" id="Phobius"/>
    </source>
</evidence>